<dbReference type="CDD" id="cd16936">
    <property type="entry name" value="HATPase_RsbW-like"/>
    <property type="match status" value="1"/>
</dbReference>
<evidence type="ECO:0000256" key="2">
    <source>
        <dbReference type="SAM" id="MobiDB-lite"/>
    </source>
</evidence>
<gene>
    <name evidence="4" type="ORF">AFR_38180</name>
</gene>
<dbReference type="AlphaFoldDB" id="U5WCZ8"/>
<keyword evidence="1" id="KW-0723">Serine/threonine-protein kinase</keyword>
<organism evidence="4 5">
    <name type="scientific">Actinoplanes friuliensis DSM 7358</name>
    <dbReference type="NCBI Taxonomy" id="1246995"/>
    <lineage>
        <taxon>Bacteria</taxon>
        <taxon>Bacillati</taxon>
        <taxon>Actinomycetota</taxon>
        <taxon>Actinomycetes</taxon>
        <taxon>Micromonosporales</taxon>
        <taxon>Micromonosporaceae</taxon>
        <taxon>Actinoplanes</taxon>
    </lineage>
</organism>
<dbReference type="PANTHER" id="PTHR35526">
    <property type="entry name" value="ANTI-SIGMA-F FACTOR RSBW-RELATED"/>
    <property type="match status" value="1"/>
</dbReference>
<keyword evidence="1" id="KW-0418">Kinase</keyword>
<accession>U5WCZ8</accession>
<dbReference type="InterPro" id="IPR003594">
    <property type="entry name" value="HATPase_dom"/>
</dbReference>
<protein>
    <submittedName>
        <fullName evidence="4">ATP-binding protein</fullName>
    </submittedName>
</protein>
<dbReference type="Proteomes" id="UP000017746">
    <property type="component" value="Chromosome"/>
</dbReference>
<name>U5WCZ8_9ACTN</name>
<dbReference type="GO" id="GO:0005524">
    <property type="term" value="F:ATP binding"/>
    <property type="evidence" value="ECO:0007669"/>
    <property type="project" value="UniProtKB-KW"/>
</dbReference>
<evidence type="ECO:0000313" key="4">
    <source>
        <dbReference type="EMBL" id="AGZ45890.1"/>
    </source>
</evidence>
<feature type="region of interest" description="Disordered" evidence="2">
    <location>
        <begin position="1"/>
        <end position="22"/>
    </location>
</feature>
<reference evidence="4 5" key="1">
    <citation type="journal article" date="2014" name="J. Biotechnol.">
        <title>Complete genome sequence of the actinobacterium Actinoplanes friuliensis HAG 010964, producer of the lipopeptide antibiotic friulimycin.</title>
        <authorList>
            <person name="Ruckert C."/>
            <person name="Szczepanowski R."/>
            <person name="Albersmeier A."/>
            <person name="Goesmann A."/>
            <person name="Fischer N."/>
            <person name="Steinkamper A."/>
            <person name="Puhler A."/>
            <person name="Biener R."/>
            <person name="Schwartz D."/>
            <person name="Kalinowski J."/>
        </authorList>
    </citation>
    <scope>NUCLEOTIDE SEQUENCE [LARGE SCALE GENOMIC DNA]</scope>
    <source>
        <strain evidence="4 5">DSM 7358</strain>
    </source>
</reference>
<sequence length="154" mass="16305">MIPPCADDPILPLTQRNDQTSPTVGGIGKELLISEAFDHSRVTELRHLVAARGGGSGLTGDRLDDFVVAVNELLTNAVRHGGGTGHLTVWVEDDSLICEVDDRGAGLGFVDLHRPAPNQPGGWGLWLVGELTDTCEIKTGPQGTAIRISSGFSR</sequence>
<dbReference type="GO" id="GO:0004674">
    <property type="term" value="F:protein serine/threonine kinase activity"/>
    <property type="evidence" value="ECO:0007669"/>
    <property type="project" value="UniProtKB-KW"/>
</dbReference>
<dbReference type="PANTHER" id="PTHR35526:SF3">
    <property type="entry name" value="ANTI-SIGMA-F FACTOR RSBW"/>
    <property type="match status" value="1"/>
</dbReference>
<dbReference type="HOGENOM" id="CLU_133205_0_0_11"/>
<dbReference type="PATRIC" id="fig|1246995.3.peg.7724"/>
<dbReference type="InterPro" id="IPR036890">
    <property type="entry name" value="HATPase_C_sf"/>
</dbReference>
<keyword evidence="4" id="KW-0547">Nucleotide-binding</keyword>
<evidence type="ECO:0000256" key="1">
    <source>
        <dbReference type="ARBA" id="ARBA00022527"/>
    </source>
</evidence>
<dbReference type="EMBL" id="CP006272">
    <property type="protein sequence ID" value="AGZ45890.1"/>
    <property type="molecule type" value="Genomic_DNA"/>
</dbReference>
<dbReference type="Gene3D" id="3.30.565.10">
    <property type="entry name" value="Histidine kinase-like ATPase, C-terminal domain"/>
    <property type="match status" value="1"/>
</dbReference>
<dbReference type="eggNOG" id="COG2172">
    <property type="taxonomic scope" value="Bacteria"/>
</dbReference>
<dbReference type="STRING" id="1246995.AFR_38180"/>
<dbReference type="InterPro" id="IPR050267">
    <property type="entry name" value="Anti-sigma-factor_SerPK"/>
</dbReference>
<dbReference type="KEGG" id="afs:AFR_38180"/>
<keyword evidence="5" id="KW-1185">Reference proteome</keyword>
<evidence type="ECO:0000313" key="5">
    <source>
        <dbReference type="Proteomes" id="UP000017746"/>
    </source>
</evidence>
<feature type="domain" description="Histidine kinase/HSP90-like ATPase" evidence="3">
    <location>
        <begin position="39"/>
        <end position="149"/>
    </location>
</feature>
<keyword evidence="1" id="KW-0808">Transferase</keyword>
<keyword evidence="4" id="KW-0067">ATP-binding</keyword>
<evidence type="ECO:0000259" key="3">
    <source>
        <dbReference type="Pfam" id="PF13581"/>
    </source>
</evidence>
<proteinExistence type="predicted"/>
<dbReference type="Pfam" id="PF13581">
    <property type="entry name" value="HATPase_c_2"/>
    <property type="match status" value="1"/>
</dbReference>
<dbReference type="SUPFAM" id="SSF55874">
    <property type="entry name" value="ATPase domain of HSP90 chaperone/DNA topoisomerase II/histidine kinase"/>
    <property type="match status" value="1"/>
</dbReference>